<name>A0A6N7QWT3_9BACI</name>
<protein>
    <submittedName>
        <fullName evidence="2">Carboxymuconolactone decarboxylase family protein</fullName>
    </submittedName>
</protein>
<dbReference type="SUPFAM" id="SSF69118">
    <property type="entry name" value="AhpD-like"/>
    <property type="match status" value="1"/>
</dbReference>
<dbReference type="AlphaFoldDB" id="A0A6N7QWT3"/>
<evidence type="ECO:0000259" key="1">
    <source>
        <dbReference type="Pfam" id="PF02627"/>
    </source>
</evidence>
<sequence length="132" mass="14792">MDKRQMGWNKIREIAGEQGVKTMEAVQAYSPRLANMALEFGYGDIYSNDTLDSRQRALVTLSSLISQGDHGTALIFHFKAALRVGLTKEEILELINHCSGYVGFPKAIASLNLFQQAYSEFENEREDVSLSE</sequence>
<dbReference type="InterPro" id="IPR003779">
    <property type="entry name" value="CMD-like"/>
</dbReference>
<dbReference type="GO" id="GO:0051920">
    <property type="term" value="F:peroxiredoxin activity"/>
    <property type="evidence" value="ECO:0007669"/>
    <property type="project" value="InterPro"/>
</dbReference>
<dbReference type="Gene3D" id="1.20.1290.10">
    <property type="entry name" value="AhpD-like"/>
    <property type="match status" value="1"/>
</dbReference>
<organism evidence="2 3">
    <name type="scientific">Gracilibacillus thailandensis</name>
    <dbReference type="NCBI Taxonomy" id="563735"/>
    <lineage>
        <taxon>Bacteria</taxon>
        <taxon>Bacillati</taxon>
        <taxon>Bacillota</taxon>
        <taxon>Bacilli</taxon>
        <taxon>Bacillales</taxon>
        <taxon>Bacillaceae</taxon>
        <taxon>Gracilibacillus</taxon>
    </lineage>
</organism>
<dbReference type="Pfam" id="PF02627">
    <property type="entry name" value="CMD"/>
    <property type="match status" value="1"/>
</dbReference>
<evidence type="ECO:0000313" key="2">
    <source>
        <dbReference type="EMBL" id="MRI66573.1"/>
    </source>
</evidence>
<dbReference type="InterPro" id="IPR029032">
    <property type="entry name" value="AhpD-like"/>
</dbReference>
<gene>
    <name evidence="2" type="ORF">GH885_09440</name>
</gene>
<dbReference type="Proteomes" id="UP000435187">
    <property type="component" value="Unassembled WGS sequence"/>
</dbReference>
<dbReference type="PANTHER" id="PTHR33570">
    <property type="entry name" value="4-CARBOXYMUCONOLACTONE DECARBOXYLASE FAMILY PROTEIN"/>
    <property type="match status" value="1"/>
</dbReference>
<comment type="caution">
    <text evidence="2">The sequence shown here is derived from an EMBL/GenBank/DDBJ whole genome shotgun (WGS) entry which is preliminary data.</text>
</comment>
<reference evidence="2 3" key="1">
    <citation type="submission" date="2019-10" db="EMBL/GenBank/DDBJ databases">
        <title>Gracilibacillus salitolerans sp. nov., a moderate halophile isolated from a saline soil in northwest China.</title>
        <authorList>
            <person name="Gan L."/>
        </authorList>
    </citation>
    <scope>NUCLEOTIDE SEQUENCE [LARGE SCALE GENOMIC DNA]</scope>
    <source>
        <strain evidence="2 3">TP2-8</strain>
    </source>
</reference>
<dbReference type="EMBL" id="WJEE01000017">
    <property type="protein sequence ID" value="MRI66573.1"/>
    <property type="molecule type" value="Genomic_DNA"/>
</dbReference>
<dbReference type="PANTHER" id="PTHR33570:SF2">
    <property type="entry name" value="CARBOXYMUCONOLACTONE DECARBOXYLASE-LIKE DOMAIN-CONTAINING PROTEIN"/>
    <property type="match status" value="1"/>
</dbReference>
<dbReference type="InterPro" id="IPR052512">
    <property type="entry name" value="4CMD/NDH-1_regulator"/>
</dbReference>
<proteinExistence type="predicted"/>
<evidence type="ECO:0000313" key="3">
    <source>
        <dbReference type="Proteomes" id="UP000435187"/>
    </source>
</evidence>
<accession>A0A6N7QWT3</accession>
<dbReference type="RefSeq" id="WP_153835263.1">
    <property type="nucleotide sequence ID" value="NZ_JBHUMW010000029.1"/>
</dbReference>
<keyword evidence="3" id="KW-1185">Reference proteome</keyword>
<feature type="domain" description="Carboxymuconolactone decarboxylase-like" evidence="1">
    <location>
        <begin position="31"/>
        <end position="115"/>
    </location>
</feature>